<keyword evidence="4" id="KW-0963">Cytoplasm</keyword>
<dbReference type="AlphaFoldDB" id="A0A9W3BJA0"/>
<evidence type="ECO:0000256" key="6">
    <source>
        <dbReference type="ARBA" id="ARBA00023069"/>
    </source>
</evidence>
<comment type="subcellular location">
    <subcellularLocation>
        <location evidence="1">Cytoplasm</location>
        <location evidence="1">Cytoskeleton</location>
        <location evidence="1">Flagellum axoneme</location>
    </subcellularLocation>
</comment>
<dbReference type="PANTHER" id="PTHR14871:SF1">
    <property type="entry name" value="DYNEIN REGULATORY COMPLEX PROTEIN 9"/>
    <property type="match status" value="1"/>
</dbReference>
<dbReference type="PANTHER" id="PTHR14871">
    <property type="entry name" value="DYNEIN REGULATORY COMPLEX PROTEIN 9"/>
    <property type="match status" value="1"/>
</dbReference>
<evidence type="ECO:0000256" key="9">
    <source>
        <dbReference type="ARBA" id="ARBA00032183"/>
    </source>
</evidence>
<evidence type="ECO:0000256" key="7">
    <source>
        <dbReference type="ARBA" id="ARBA00023212"/>
    </source>
</evidence>
<evidence type="ECO:0000313" key="11">
    <source>
        <dbReference type="RefSeq" id="XP_055899601.1"/>
    </source>
</evidence>
<dbReference type="GeneID" id="106058981"/>
<keyword evidence="7" id="KW-0206">Cytoskeleton</keyword>
<evidence type="ECO:0000256" key="2">
    <source>
        <dbReference type="ARBA" id="ARBA00008222"/>
    </source>
</evidence>
<accession>A0A9W3BJA0</accession>
<comment type="similarity">
    <text evidence="2">Belongs to the DRC9 family.</text>
</comment>
<keyword evidence="10" id="KW-1185">Reference proteome</keyword>
<protein>
    <recommendedName>
        <fullName evidence="3">Dynein regulatory complex protein 9</fullName>
    </recommendedName>
    <alternativeName>
        <fullName evidence="9">IQ domain-containing protein G</fullName>
    </alternativeName>
</protein>
<dbReference type="SMART" id="SM00015">
    <property type="entry name" value="IQ"/>
    <property type="match status" value="1"/>
</dbReference>
<evidence type="ECO:0000256" key="8">
    <source>
        <dbReference type="ARBA" id="ARBA00023273"/>
    </source>
</evidence>
<evidence type="ECO:0000256" key="3">
    <source>
        <dbReference type="ARBA" id="ARBA00013738"/>
    </source>
</evidence>
<evidence type="ECO:0000256" key="5">
    <source>
        <dbReference type="ARBA" id="ARBA00022846"/>
    </source>
</evidence>
<evidence type="ECO:0000256" key="4">
    <source>
        <dbReference type="ARBA" id="ARBA00022490"/>
    </source>
</evidence>
<evidence type="ECO:0000313" key="10">
    <source>
        <dbReference type="Proteomes" id="UP001165740"/>
    </source>
</evidence>
<dbReference type="GO" id="GO:0005737">
    <property type="term" value="C:cytoplasm"/>
    <property type="evidence" value="ECO:0007669"/>
    <property type="project" value="TreeGrafter"/>
</dbReference>
<sequence length="421" mass="49309">MGEAFYSGRVHASIASSLDPTIDLIMKHVDLAPFRLDSVQAIHIAVIMEDLFDQLEVLGSAQAGPTVELRSKTSFYDHQPSKHGAWWDKPDFRSASNMFPHDDVGFLSKHQYNSRIPKLLFETYFPRAPKPTRRLTEIIRCSGIKTDNAAGKLQADRAFLQWSLHLILEDLLKHNSFEALKSVIEGEQNRKKYMTDVFSKILQDMERIKQLKIDIKKTKKEKLKEFQTLDAQIFETRDNLLELQFRKPLEAAYVQKCGKATISRVRKMCLKTEKEAGDDMKEAKFHIANESRCHDAMMKIIKSKMKNTKQTLYDYWADRYEKDTTRLQAELDEIKLERSRDLSRMTYLRKMIDDYEEIVQDDRRIKKLSTDKVLKNEREKKNATRLQAWWRGTMVRRALGPFKLLVADLRARRNSRSEKKN</sequence>
<reference evidence="11" key="1">
    <citation type="submission" date="2025-08" db="UniProtKB">
        <authorList>
            <consortium name="RefSeq"/>
        </authorList>
    </citation>
    <scope>IDENTIFICATION</scope>
</reference>
<dbReference type="PROSITE" id="PS50096">
    <property type="entry name" value="IQ"/>
    <property type="match status" value="1"/>
</dbReference>
<keyword evidence="5" id="KW-0282">Flagellum</keyword>
<proteinExistence type="inferred from homology"/>
<dbReference type="Proteomes" id="UP001165740">
    <property type="component" value="Chromosome 10"/>
</dbReference>
<dbReference type="GO" id="GO:0031514">
    <property type="term" value="C:motile cilium"/>
    <property type="evidence" value="ECO:0007669"/>
    <property type="project" value="TreeGrafter"/>
</dbReference>
<organism evidence="10 11">
    <name type="scientific">Biomphalaria glabrata</name>
    <name type="common">Bloodfluke planorb</name>
    <name type="synonym">Freshwater snail</name>
    <dbReference type="NCBI Taxonomy" id="6526"/>
    <lineage>
        <taxon>Eukaryota</taxon>
        <taxon>Metazoa</taxon>
        <taxon>Spiralia</taxon>
        <taxon>Lophotrochozoa</taxon>
        <taxon>Mollusca</taxon>
        <taxon>Gastropoda</taxon>
        <taxon>Heterobranchia</taxon>
        <taxon>Euthyneura</taxon>
        <taxon>Panpulmonata</taxon>
        <taxon>Hygrophila</taxon>
        <taxon>Lymnaeoidea</taxon>
        <taxon>Planorbidae</taxon>
        <taxon>Biomphalaria</taxon>
    </lineage>
</organism>
<dbReference type="RefSeq" id="XP_055899601.1">
    <property type="nucleotide sequence ID" value="XM_056043626.1"/>
</dbReference>
<dbReference type="CDD" id="cd23766">
    <property type="entry name" value="IQCG"/>
    <property type="match status" value="1"/>
</dbReference>
<evidence type="ECO:0000256" key="1">
    <source>
        <dbReference type="ARBA" id="ARBA00004611"/>
    </source>
</evidence>
<dbReference type="GO" id="GO:0044782">
    <property type="term" value="P:cilium organization"/>
    <property type="evidence" value="ECO:0007669"/>
    <property type="project" value="TreeGrafter"/>
</dbReference>
<keyword evidence="6" id="KW-0969">Cilium</keyword>
<dbReference type="InterPro" id="IPR042618">
    <property type="entry name" value="IQCG"/>
</dbReference>
<name>A0A9W3BJA0_BIOGL</name>
<gene>
    <name evidence="11" type="primary">LOC106058981</name>
</gene>
<keyword evidence="8" id="KW-0966">Cell projection</keyword>
<dbReference type="InterPro" id="IPR000048">
    <property type="entry name" value="IQ_motif_EF-hand-BS"/>
</dbReference>
<dbReference type="OrthoDB" id="6078623at2759"/>
<dbReference type="Pfam" id="PF00612">
    <property type="entry name" value="IQ"/>
    <property type="match status" value="1"/>
</dbReference>